<feature type="binding site" evidence="5">
    <location>
        <position position="252"/>
    </location>
    <ligand>
        <name>S-methyl-5'-thioadenosine</name>
        <dbReference type="ChEBI" id="CHEBI:17509"/>
    </ligand>
</feature>
<keyword evidence="5" id="KW-1133">Transmembrane helix</keyword>
<dbReference type="Pfam" id="PF01564">
    <property type="entry name" value="Spermine_synth"/>
    <property type="match status" value="1"/>
</dbReference>
<comment type="subcellular location">
    <subcellularLocation>
        <location evidence="5">Cell membrane</location>
        <topology evidence="5">Multi-pass membrane protein</topology>
    </subcellularLocation>
</comment>
<feature type="domain" description="PABS" evidence="7">
    <location>
        <begin position="221"/>
        <end position="457"/>
    </location>
</feature>
<dbReference type="PROSITE" id="PS51006">
    <property type="entry name" value="PABS_2"/>
    <property type="match status" value="1"/>
</dbReference>
<dbReference type="EC" id="2.5.1.16" evidence="5"/>
<feature type="binding site" evidence="5">
    <location>
        <position position="326"/>
    </location>
    <ligand>
        <name>S-methyl-5'-thioadenosine</name>
        <dbReference type="ChEBI" id="CHEBI:17509"/>
    </ligand>
</feature>
<evidence type="ECO:0000313" key="9">
    <source>
        <dbReference type="Proteomes" id="UP001374803"/>
    </source>
</evidence>
<keyword evidence="5" id="KW-0812">Transmembrane</keyword>
<evidence type="ECO:0000256" key="5">
    <source>
        <dbReference type="HAMAP-Rule" id="MF_00198"/>
    </source>
</evidence>
<dbReference type="InterPro" id="IPR030374">
    <property type="entry name" value="PABS"/>
</dbReference>
<evidence type="ECO:0000259" key="7">
    <source>
        <dbReference type="PROSITE" id="PS51006"/>
    </source>
</evidence>
<comment type="pathway">
    <text evidence="5">Amine and polyamine biosynthesis; spermidine biosynthesis; spermidine from putrescine: step 1/1.</text>
</comment>
<comment type="catalytic activity">
    <reaction evidence="5">
        <text>S-adenosyl 3-(methylsulfanyl)propylamine + putrescine = S-methyl-5'-thioadenosine + spermidine + H(+)</text>
        <dbReference type="Rhea" id="RHEA:12721"/>
        <dbReference type="ChEBI" id="CHEBI:15378"/>
        <dbReference type="ChEBI" id="CHEBI:17509"/>
        <dbReference type="ChEBI" id="CHEBI:57443"/>
        <dbReference type="ChEBI" id="CHEBI:57834"/>
        <dbReference type="ChEBI" id="CHEBI:326268"/>
        <dbReference type="EC" id="2.5.1.16"/>
    </reaction>
</comment>
<dbReference type="InterPro" id="IPR001045">
    <property type="entry name" value="Spermi_synthase"/>
</dbReference>
<feature type="transmembrane region" description="Helical" evidence="5">
    <location>
        <begin position="178"/>
        <end position="199"/>
    </location>
</feature>
<evidence type="ECO:0000256" key="1">
    <source>
        <dbReference type="ARBA" id="ARBA00007867"/>
    </source>
</evidence>
<feature type="binding site" evidence="5">
    <location>
        <position position="282"/>
    </location>
    <ligand>
        <name>spermidine</name>
        <dbReference type="ChEBI" id="CHEBI:57834"/>
    </ligand>
</feature>
<dbReference type="Proteomes" id="UP001374803">
    <property type="component" value="Chromosome"/>
</dbReference>
<comment type="function">
    <text evidence="5">Catalyzes the irreversible transfer of a propylamine group from the amino donor S-adenosylmethioninamine (decarboxy-AdoMet) to putrescine (1,4-diaminobutane) to yield spermidine.</text>
</comment>
<dbReference type="EMBL" id="CP089983">
    <property type="protein sequence ID" value="WXB08698.1"/>
    <property type="molecule type" value="Genomic_DNA"/>
</dbReference>
<evidence type="ECO:0000313" key="8">
    <source>
        <dbReference type="EMBL" id="WXB08698.1"/>
    </source>
</evidence>
<feature type="transmembrane region" description="Helical" evidence="5">
    <location>
        <begin position="86"/>
        <end position="110"/>
    </location>
</feature>
<feature type="transmembrane region" description="Helical" evidence="5">
    <location>
        <begin position="149"/>
        <end position="172"/>
    </location>
</feature>
<dbReference type="NCBIfam" id="NF002956">
    <property type="entry name" value="PRK03612.1"/>
    <property type="match status" value="1"/>
</dbReference>
<dbReference type="NCBIfam" id="NF037959">
    <property type="entry name" value="MFS_SpdSyn"/>
    <property type="match status" value="1"/>
</dbReference>
<dbReference type="Gene3D" id="3.40.50.150">
    <property type="entry name" value="Vaccinia Virus protein VP39"/>
    <property type="match status" value="1"/>
</dbReference>
<feature type="transmembrane region" description="Helical" evidence="5">
    <location>
        <begin position="211"/>
        <end position="227"/>
    </location>
</feature>
<evidence type="ECO:0000256" key="3">
    <source>
        <dbReference type="ARBA" id="ARBA00023066"/>
    </source>
</evidence>
<dbReference type="SUPFAM" id="SSF53335">
    <property type="entry name" value="S-adenosyl-L-methionine-dependent methyltransferases"/>
    <property type="match status" value="1"/>
</dbReference>
<keyword evidence="9" id="KW-1185">Reference proteome</keyword>
<keyword evidence="3 5" id="KW-0745">Spermidine biosynthesis</keyword>
<dbReference type="GO" id="GO:0004766">
    <property type="term" value="F:spermidine synthase activity"/>
    <property type="evidence" value="ECO:0007669"/>
    <property type="project" value="UniProtKB-EC"/>
</dbReference>
<dbReference type="HAMAP" id="MF_00198">
    <property type="entry name" value="Spermidine_synth"/>
    <property type="match status" value="1"/>
</dbReference>
<comment type="similarity">
    <text evidence="1 5">Belongs to the spermidine/spermine synthase family.</text>
</comment>
<proteinExistence type="inferred from homology"/>
<keyword evidence="5" id="KW-0472">Membrane</keyword>
<reference evidence="8" key="1">
    <citation type="submission" date="2021-12" db="EMBL/GenBank/DDBJ databases">
        <title>Discovery of the Pendulisporaceae a myxobacterial family with distinct sporulation behavior and unique specialized metabolism.</title>
        <authorList>
            <person name="Garcia R."/>
            <person name="Popoff A."/>
            <person name="Bader C.D."/>
            <person name="Loehr J."/>
            <person name="Walesch S."/>
            <person name="Walt C."/>
            <person name="Boldt J."/>
            <person name="Bunk B."/>
            <person name="Haeckl F.J.F.P.J."/>
            <person name="Gunesch A.P."/>
            <person name="Birkelbach J."/>
            <person name="Nuebel U."/>
            <person name="Pietschmann T."/>
            <person name="Bach T."/>
            <person name="Mueller R."/>
        </authorList>
    </citation>
    <scope>NUCLEOTIDE SEQUENCE</scope>
    <source>
        <strain evidence="8">MSr11367</strain>
    </source>
</reference>
<dbReference type="InterPro" id="IPR029063">
    <property type="entry name" value="SAM-dependent_MTases_sf"/>
</dbReference>
<dbReference type="CDD" id="cd02440">
    <property type="entry name" value="AdoMet_MTases"/>
    <property type="match status" value="1"/>
</dbReference>
<comment type="caution">
    <text evidence="5">Lacks conserved residue(s) required for the propagation of feature annotation.</text>
</comment>
<evidence type="ECO:0000256" key="4">
    <source>
        <dbReference type="ARBA" id="ARBA00023115"/>
    </source>
</evidence>
<feature type="transmembrane region" description="Helical" evidence="5">
    <location>
        <begin position="22"/>
        <end position="48"/>
    </location>
</feature>
<feature type="binding site" evidence="5">
    <location>
        <begin position="360"/>
        <end position="361"/>
    </location>
    <ligand>
        <name>S-methyl-5'-thioadenosine</name>
        <dbReference type="ChEBI" id="CHEBI:17509"/>
    </ligand>
</feature>
<protein>
    <recommendedName>
        <fullName evidence="5">Polyamine aminopropyltransferase</fullName>
    </recommendedName>
    <alternativeName>
        <fullName evidence="5">Putrescine aminopropyltransferase</fullName>
        <shortName evidence="5">PAPT</shortName>
    </alternativeName>
    <alternativeName>
        <fullName evidence="5">Spermidine synthase</fullName>
        <shortName evidence="5">SPDS</shortName>
        <shortName evidence="5">SPDSY</shortName>
        <ecNumber evidence="5">2.5.1.16</ecNumber>
    </alternativeName>
</protein>
<evidence type="ECO:0000256" key="2">
    <source>
        <dbReference type="ARBA" id="ARBA00022679"/>
    </source>
</evidence>
<organism evidence="8 9">
    <name type="scientific">Pendulispora rubella</name>
    <dbReference type="NCBI Taxonomy" id="2741070"/>
    <lineage>
        <taxon>Bacteria</taxon>
        <taxon>Pseudomonadati</taxon>
        <taxon>Myxococcota</taxon>
        <taxon>Myxococcia</taxon>
        <taxon>Myxococcales</taxon>
        <taxon>Sorangiineae</taxon>
        <taxon>Pendulisporaceae</taxon>
        <taxon>Pendulispora</taxon>
    </lineage>
</organism>
<sequence>MDLPLPGPSADGEGADVAPKPWLLFATVLVIATAGIVYELVAGAVASYVLGDSITQFSIVIGVYLSALGLGAYLSRFIDTRLARAFVEVEFSTALAGGASAPVLFLAYAHTKAFSLVLYGTVVVVGTLVGLELPLLIRILRQRVVIKELIARALAFDYLGALVGSLLFSLLLVPKLGLVRTSLAFGLLNAVVGIASTWYVGGGPEMRGARVRGFVIAAILLAAFTQAERITAAAEDQIYADEVIFARQTAYQRIVMTRSQHSFQLFLNGNLQFASADEYRYHEALVHPAFAAAEKRAHVLVAGGGDGLAAREILRYPEVEDVTLVDIDPQMTQIASTLPLLRDLNARSFNDPKMHVVHDDAMVWLANAENKYDIVVVDFPDPNNFALGKLYTTRFYNLVRQHLAPGGALVVQATSPLFARVSFWCIAKTIEAAGFIAKPYHAAVPSFGEWGFVLAKREPFEAPERPRLAGLRFLDEASMKSLFVLSPDMAEEKGVEINKLNNQILVSYYEHEWRRWN</sequence>
<feature type="active site" description="Proton acceptor" evidence="5 6">
    <location>
        <position position="378"/>
    </location>
</feature>
<keyword evidence="5" id="KW-1003">Cell membrane</keyword>
<dbReference type="PANTHER" id="PTHR43317">
    <property type="entry name" value="THERMOSPERMINE SYNTHASE ACAULIS5"/>
    <property type="match status" value="1"/>
</dbReference>
<keyword evidence="4 5" id="KW-0620">Polyamine biosynthesis</keyword>
<gene>
    <name evidence="5" type="primary">speE</name>
    <name evidence="8" type="ORF">LVJ94_15825</name>
</gene>
<name>A0ABZ2LFM2_9BACT</name>
<feature type="transmembrane region" description="Helical" evidence="5">
    <location>
        <begin position="54"/>
        <end position="74"/>
    </location>
</feature>
<keyword evidence="2 5" id="KW-0808">Transferase</keyword>
<dbReference type="RefSeq" id="WP_394838369.1">
    <property type="nucleotide sequence ID" value="NZ_CP089929.1"/>
</dbReference>
<feature type="transmembrane region" description="Helical" evidence="5">
    <location>
        <begin position="116"/>
        <end position="137"/>
    </location>
</feature>
<accession>A0ABZ2LFM2</accession>
<dbReference type="PANTHER" id="PTHR43317:SF1">
    <property type="entry name" value="THERMOSPERMINE SYNTHASE ACAULIS5"/>
    <property type="match status" value="1"/>
</dbReference>
<comment type="subunit">
    <text evidence="5">Homodimer or homotetramer.</text>
</comment>
<feature type="binding site" evidence="5">
    <location>
        <position position="306"/>
    </location>
    <ligand>
        <name>spermidine</name>
        <dbReference type="ChEBI" id="CHEBI:57834"/>
    </ligand>
</feature>
<evidence type="ECO:0000256" key="6">
    <source>
        <dbReference type="PROSITE-ProRule" id="PRU00354"/>
    </source>
</evidence>